<proteinExistence type="predicted"/>
<feature type="chain" id="PRO_5005874211" evidence="2">
    <location>
        <begin position="23"/>
        <end position="233"/>
    </location>
</feature>
<dbReference type="AlphaFoldDB" id="A0A0N1ITS5"/>
<feature type="signal peptide" evidence="2">
    <location>
        <begin position="1"/>
        <end position="22"/>
    </location>
</feature>
<dbReference type="Proteomes" id="UP000053105">
    <property type="component" value="Unassembled WGS sequence"/>
</dbReference>
<keyword evidence="2" id="KW-0732">Signal</keyword>
<reference evidence="3 4" key="1">
    <citation type="submission" date="2015-07" db="EMBL/GenBank/DDBJ databases">
        <title>The genome of Melipona quadrifasciata.</title>
        <authorList>
            <person name="Pan H."/>
            <person name="Kapheim K."/>
        </authorList>
    </citation>
    <scope>NUCLEOTIDE SEQUENCE [LARGE SCALE GENOMIC DNA]</scope>
    <source>
        <strain evidence="3">0111107301</strain>
        <tissue evidence="3">Whole body</tissue>
    </source>
</reference>
<dbReference type="EMBL" id="KQ435752">
    <property type="protein sequence ID" value="KOX76158.1"/>
    <property type="molecule type" value="Genomic_DNA"/>
</dbReference>
<keyword evidence="4" id="KW-1185">Reference proteome</keyword>
<name>A0A0N1ITS5_9HYME</name>
<evidence type="ECO:0000256" key="1">
    <source>
        <dbReference type="SAM" id="MobiDB-lite"/>
    </source>
</evidence>
<evidence type="ECO:0000313" key="4">
    <source>
        <dbReference type="Proteomes" id="UP000053105"/>
    </source>
</evidence>
<feature type="region of interest" description="Disordered" evidence="1">
    <location>
        <begin position="38"/>
        <end position="60"/>
    </location>
</feature>
<feature type="compositionally biased region" description="Basic and acidic residues" evidence="1">
    <location>
        <begin position="47"/>
        <end position="58"/>
    </location>
</feature>
<evidence type="ECO:0000313" key="3">
    <source>
        <dbReference type="EMBL" id="KOX76158.1"/>
    </source>
</evidence>
<evidence type="ECO:0000256" key="2">
    <source>
        <dbReference type="SAM" id="SignalP"/>
    </source>
</evidence>
<accession>A0A0N1ITS5</accession>
<organism evidence="3 4">
    <name type="scientific">Melipona quadrifasciata</name>
    <dbReference type="NCBI Taxonomy" id="166423"/>
    <lineage>
        <taxon>Eukaryota</taxon>
        <taxon>Metazoa</taxon>
        <taxon>Ecdysozoa</taxon>
        <taxon>Arthropoda</taxon>
        <taxon>Hexapoda</taxon>
        <taxon>Insecta</taxon>
        <taxon>Pterygota</taxon>
        <taxon>Neoptera</taxon>
        <taxon>Endopterygota</taxon>
        <taxon>Hymenoptera</taxon>
        <taxon>Apocrita</taxon>
        <taxon>Aculeata</taxon>
        <taxon>Apoidea</taxon>
        <taxon>Anthophila</taxon>
        <taxon>Apidae</taxon>
        <taxon>Melipona</taxon>
    </lineage>
</organism>
<sequence>MKIKERFLHRVSLLWNTQLTCATVTNVYAPLKGTISDGPETPAFGRTEGRRKEREKREGLKRRGRESWSFVSWSAAVQGKKVVGRWRNGGIVGMILNWKPKESPNVFSVPLPSASENPVFLTCSGKVGAMHQSTVDCFVFSEYVSHVAKVSGDAGLLRVLRNNKLSRRCLYPDLVKLCAFTTGVYKRFKMGPSDQKVVLLLREVTSLLKSSCGFVLLHLVKAECPVLSKWDEF</sequence>
<gene>
    <name evidence="3" type="ORF">WN51_11898</name>
</gene>
<protein>
    <submittedName>
        <fullName evidence="3">Uncharacterized protein</fullName>
    </submittedName>
</protein>